<evidence type="ECO:0000256" key="9">
    <source>
        <dbReference type="NCBIfam" id="TIGR02209"/>
    </source>
</evidence>
<dbReference type="Pfam" id="PF04999">
    <property type="entry name" value="FtsL"/>
    <property type="match status" value="1"/>
</dbReference>
<dbReference type="GO" id="GO:0032153">
    <property type="term" value="C:cell division site"/>
    <property type="evidence" value="ECO:0007669"/>
    <property type="project" value="UniProtKB-UniRule"/>
</dbReference>
<dbReference type="HAMAP" id="MF_00910">
    <property type="entry name" value="FtsL"/>
    <property type="match status" value="1"/>
</dbReference>
<keyword evidence="7 8" id="KW-0131">Cell cycle</keyword>
<dbReference type="InterPro" id="IPR011922">
    <property type="entry name" value="Cell_div_FtsL"/>
</dbReference>
<keyword evidence="5 8" id="KW-1133">Transmembrane helix</keyword>
<evidence type="ECO:0000256" key="1">
    <source>
        <dbReference type="ARBA" id="ARBA00004401"/>
    </source>
</evidence>
<comment type="subcellular location">
    <subcellularLocation>
        <location evidence="8">Cell inner membrane</location>
        <topology evidence="8">Single-pass type II membrane protein</topology>
    </subcellularLocation>
    <subcellularLocation>
        <location evidence="1">Cell membrane</location>
        <topology evidence="1">Single-pass type II membrane protein</topology>
    </subcellularLocation>
    <text evidence="8">Localizes to the division septum where it forms a ring structure.</text>
</comment>
<keyword evidence="4 8" id="KW-0812">Transmembrane</keyword>
<accession>A0A1G5PLW6</accession>
<evidence type="ECO:0000313" key="11">
    <source>
        <dbReference type="Proteomes" id="UP000199648"/>
    </source>
</evidence>
<dbReference type="RefSeq" id="WP_092992094.1">
    <property type="nucleotide sequence ID" value="NZ_FMWD01000001.1"/>
</dbReference>
<dbReference type="PANTHER" id="PTHR37479">
    <property type="entry name" value="CELL DIVISION PROTEIN FTSL"/>
    <property type="match status" value="1"/>
</dbReference>
<dbReference type="STRING" id="415747.SAMN03097708_00423"/>
<comment type="similarity">
    <text evidence="8">Belongs to the FtsL family.</text>
</comment>
<comment type="subunit">
    <text evidence="8">Part of a complex composed of FtsB, FtsL and FtsQ.</text>
</comment>
<name>A0A1G5PLW6_9GAMM</name>
<keyword evidence="3 8" id="KW-0132">Cell division</keyword>
<protein>
    <recommendedName>
        <fullName evidence="8 9">Cell division protein FtsL</fullName>
    </recommendedName>
</protein>
<gene>
    <name evidence="8" type="primary">ftsL</name>
    <name evidence="10" type="ORF">SAMN03097708_00423</name>
</gene>
<dbReference type="NCBIfam" id="TIGR02209">
    <property type="entry name" value="ftsL_broad"/>
    <property type="match status" value="1"/>
</dbReference>
<comment type="function">
    <text evidence="8">Essential cell division protein. May link together the upstream cell division proteins, which are predominantly cytoplasmic, with the downstream cell division proteins, which are predominantly periplasmic.</text>
</comment>
<dbReference type="PANTHER" id="PTHR37479:SF1">
    <property type="entry name" value="CELL DIVISION PROTEIN FTSL"/>
    <property type="match status" value="1"/>
</dbReference>
<dbReference type="GO" id="GO:0005886">
    <property type="term" value="C:plasma membrane"/>
    <property type="evidence" value="ECO:0007669"/>
    <property type="project" value="UniProtKB-SubCell"/>
</dbReference>
<dbReference type="EMBL" id="FMWD01000001">
    <property type="protein sequence ID" value="SCZ50462.1"/>
    <property type="molecule type" value="Genomic_DNA"/>
</dbReference>
<dbReference type="OrthoDB" id="5298556at2"/>
<evidence type="ECO:0000256" key="6">
    <source>
        <dbReference type="ARBA" id="ARBA00023136"/>
    </source>
</evidence>
<keyword evidence="11" id="KW-1185">Reference proteome</keyword>
<proteinExistence type="inferred from homology"/>
<evidence type="ECO:0000256" key="3">
    <source>
        <dbReference type="ARBA" id="ARBA00022618"/>
    </source>
</evidence>
<evidence type="ECO:0000256" key="4">
    <source>
        <dbReference type="ARBA" id="ARBA00022692"/>
    </source>
</evidence>
<keyword evidence="8" id="KW-0997">Cell inner membrane</keyword>
<evidence type="ECO:0000256" key="5">
    <source>
        <dbReference type="ARBA" id="ARBA00022989"/>
    </source>
</evidence>
<evidence type="ECO:0000256" key="2">
    <source>
        <dbReference type="ARBA" id="ARBA00022475"/>
    </source>
</evidence>
<evidence type="ECO:0000256" key="8">
    <source>
        <dbReference type="HAMAP-Rule" id="MF_00910"/>
    </source>
</evidence>
<dbReference type="Proteomes" id="UP000199648">
    <property type="component" value="Unassembled WGS sequence"/>
</dbReference>
<keyword evidence="6 8" id="KW-0472">Membrane</keyword>
<evidence type="ECO:0000256" key="7">
    <source>
        <dbReference type="ARBA" id="ARBA00023306"/>
    </source>
</evidence>
<keyword evidence="2 8" id="KW-1003">Cell membrane</keyword>
<dbReference type="AlphaFoldDB" id="A0A1G5PLW6"/>
<organism evidence="10 11">
    <name type="scientific">Thiohalomonas denitrificans</name>
    <dbReference type="NCBI Taxonomy" id="415747"/>
    <lineage>
        <taxon>Bacteria</taxon>
        <taxon>Pseudomonadati</taxon>
        <taxon>Pseudomonadota</taxon>
        <taxon>Gammaproteobacteria</taxon>
        <taxon>Thiohalomonadales</taxon>
        <taxon>Thiohalomonadaceae</taxon>
        <taxon>Thiohalomonas</taxon>
    </lineage>
</organism>
<dbReference type="GO" id="GO:0043093">
    <property type="term" value="P:FtsZ-dependent cytokinesis"/>
    <property type="evidence" value="ECO:0007669"/>
    <property type="project" value="UniProtKB-UniRule"/>
</dbReference>
<evidence type="ECO:0000313" key="10">
    <source>
        <dbReference type="EMBL" id="SCZ50462.1"/>
    </source>
</evidence>
<reference evidence="10 11" key="1">
    <citation type="submission" date="2016-10" db="EMBL/GenBank/DDBJ databases">
        <authorList>
            <person name="de Groot N.N."/>
        </authorList>
    </citation>
    <scope>NUCLEOTIDE SEQUENCE [LARGE SCALE GENOMIC DNA]</scope>
    <source>
        <strain evidence="10 11">HLD2</strain>
    </source>
</reference>
<sequence length="88" mass="9755">MTARLSVLVLAAAVFVSALGVVFSTHEARKHFVALQDLVEVRDQLNVKWGQLQLEQSTWATDGRIERVAREELGMQMPQIGAVVIVEP</sequence>